<dbReference type="InterPro" id="IPR027410">
    <property type="entry name" value="TCP-1-like_intermed_sf"/>
</dbReference>
<keyword evidence="4 9" id="KW-0547">Nucleotide-binding</keyword>
<accession>I7IHP2</accession>
<evidence type="ECO:0000256" key="2">
    <source>
        <dbReference type="ARBA" id="ARBA00008020"/>
    </source>
</evidence>
<dbReference type="PROSITE" id="PS00750">
    <property type="entry name" value="TCP1_1"/>
    <property type="match status" value="1"/>
</dbReference>
<dbReference type="RefSeq" id="XP_021337219.1">
    <property type="nucleotide sequence ID" value="XM_021482833.1"/>
</dbReference>
<dbReference type="GO" id="GO:0016887">
    <property type="term" value="F:ATP hydrolysis activity"/>
    <property type="evidence" value="ECO:0007669"/>
    <property type="project" value="InterPro"/>
</dbReference>
<reference evidence="10 11" key="2">
    <citation type="journal article" date="2013" name="PLoS ONE">
        <title>Whole genome mapping and re-organization of the nuclear and mitochondrial genomes of Babesia microti isolates.</title>
        <authorList>
            <person name="Cornillot E."/>
            <person name="Dassouli A."/>
            <person name="Garg A."/>
            <person name="Pachikara N."/>
            <person name="Randazzo S."/>
            <person name="Depoix D."/>
            <person name="Carcy B."/>
            <person name="Delbecq S."/>
            <person name="Frutos R."/>
            <person name="Silva J.C."/>
            <person name="Sutton R."/>
            <person name="Krause P.J."/>
            <person name="Mamoun C.B."/>
        </authorList>
    </citation>
    <scope>NUCLEOTIDE SEQUENCE [LARGE SCALE GENOMIC DNA]</scope>
    <source>
        <strain evidence="10 11">RI</strain>
    </source>
</reference>
<comment type="subcellular location">
    <subcellularLocation>
        <location evidence="1">Cytoplasm</location>
    </subcellularLocation>
</comment>
<keyword evidence="5 9" id="KW-0067">ATP-binding</keyword>
<keyword evidence="6 9" id="KW-0143">Chaperone</keyword>
<dbReference type="PROSITE" id="PS00995">
    <property type="entry name" value="TCP1_3"/>
    <property type="match status" value="1"/>
</dbReference>
<dbReference type="InterPro" id="IPR027413">
    <property type="entry name" value="GROEL-like_equatorial_sf"/>
</dbReference>
<evidence type="ECO:0000256" key="6">
    <source>
        <dbReference type="ARBA" id="ARBA00023186"/>
    </source>
</evidence>
<dbReference type="OrthoDB" id="10248520at2759"/>
<comment type="similarity">
    <text evidence="2 9">Belongs to the TCP-1 chaperonin family.</text>
</comment>
<evidence type="ECO:0000256" key="1">
    <source>
        <dbReference type="ARBA" id="ARBA00004496"/>
    </source>
</evidence>
<dbReference type="GO" id="GO:0051082">
    <property type="term" value="F:unfolded protein binding"/>
    <property type="evidence" value="ECO:0007669"/>
    <property type="project" value="InterPro"/>
</dbReference>
<dbReference type="VEuPathDB" id="PiroplasmaDB:BmR1_04g09955"/>
<evidence type="ECO:0000313" key="10">
    <source>
        <dbReference type="EMBL" id="CCF76157.2"/>
    </source>
</evidence>
<sequence>MNVAIDEYGRPFVIVREQEKKRITGLEAHKANILAAKSVCDTLRTSLGPKGMDKIIVGADNEVTVTNDGATILEKMEIEHKCAKLLVDLSKSQDAEVGDGTTGVVILAGALLTQALKFLDQGLHPLHIADGYDRACAIAIERLESIAKPINLNDKSILERAAYTSLGSKVVSSQQELFARIAVEAVLSVADLERKDVNLDLIKVEGKAGGRLEDTCIVKGIVLNKELSHSQMKKETKHAKIAILTCPFEPPKPKTKNKVEITTAEHFKNLQKCEQDYFVKMIDMVQKSGANFVICQWGFDDEANHLLAQRGIPAVRWVGGVEMELIAIATGGKIVARFENLTPDKLGEAKLIREISWSTENTQVIYIEGCKCPQALTILVRGGNQMAVEEAERCIHDAICCVRNLIRDNRVVAGGGAPEIAAAIAVEAAADEFYTVYQHAIRGFAESLLALPLALADNSGLDAYASVNKAKAKQLLEQNENIGIDCHNMCPSDMYVEGVYETLYSKIQQISLATQVVKMILKIDDVIESGEL</sequence>
<reference evidence="10 11" key="1">
    <citation type="journal article" date="2012" name="Nucleic Acids Res.">
        <title>Sequencing of the smallest Apicomplexan genome from the human pathogen Babesia microti.</title>
        <authorList>
            <person name="Cornillot E."/>
            <person name="Hadj-Kaddour K."/>
            <person name="Dassouli A."/>
            <person name="Noel B."/>
            <person name="Ranwez V."/>
            <person name="Vacherie B."/>
            <person name="Augagneur Y."/>
            <person name="Bres V."/>
            <person name="Duclos A."/>
            <person name="Randazzo S."/>
            <person name="Carcy B."/>
            <person name="Debierre-Grockiego F."/>
            <person name="Delbecq S."/>
            <person name="Moubri-Menage K."/>
            <person name="Shams-Eldin H."/>
            <person name="Usmani-Brown S."/>
            <person name="Bringaud F."/>
            <person name="Wincker P."/>
            <person name="Vivares C.P."/>
            <person name="Schwarz R.T."/>
            <person name="Schetters T.P."/>
            <person name="Krause P.J."/>
            <person name="Gorenflot A."/>
            <person name="Berry V."/>
            <person name="Barbe V."/>
            <person name="Ben Mamoun C."/>
        </authorList>
    </citation>
    <scope>NUCLEOTIDE SEQUENCE [LARGE SCALE GENOMIC DNA]</scope>
    <source>
        <strain evidence="10 11">RI</strain>
    </source>
</reference>
<dbReference type="CDD" id="cd03339">
    <property type="entry name" value="TCP1_epsilon"/>
    <property type="match status" value="1"/>
</dbReference>
<dbReference type="NCBIfam" id="TIGR02343">
    <property type="entry name" value="chap_CCT_epsi"/>
    <property type="match status" value="1"/>
</dbReference>
<dbReference type="NCBIfam" id="NF041083">
    <property type="entry name" value="thermosome_beta"/>
    <property type="match status" value="1"/>
</dbReference>
<protein>
    <recommendedName>
        <fullName evidence="7">T-complex protein 1 subunit epsilon</fullName>
    </recommendedName>
    <alternativeName>
        <fullName evidence="8">CCT-epsilon</fullName>
    </alternativeName>
</protein>
<evidence type="ECO:0000256" key="3">
    <source>
        <dbReference type="ARBA" id="ARBA00022490"/>
    </source>
</evidence>
<dbReference type="SUPFAM" id="SSF52029">
    <property type="entry name" value="GroEL apical domain-like"/>
    <property type="match status" value="1"/>
</dbReference>
<dbReference type="InterPro" id="IPR012718">
    <property type="entry name" value="Chap_CCT_epsi"/>
</dbReference>
<dbReference type="InterPro" id="IPR002194">
    <property type="entry name" value="Chaperonin_TCP-1_CS"/>
</dbReference>
<evidence type="ECO:0000256" key="4">
    <source>
        <dbReference type="ARBA" id="ARBA00022741"/>
    </source>
</evidence>
<dbReference type="GO" id="GO:0005832">
    <property type="term" value="C:chaperonin-containing T-complex"/>
    <property type="evidence" value="ECO:0007669"/>
    <property type="project" value="UniProtKB-ARBA"/>
</dbReference>
<keyword evidence="3" id="KW-0963">Cytoplasm</keyword>
<evidence type="ECO:0000256" key="8">
    <source>
        <dbReference type="ARBA" id="ARBA00033325"/>
    </source>
</evidence>
<evidence type="ECO:0000256" key="9">
    <source>
        <dbReference type="RuleBase" id="RU004187"/>
    </source>
</evidence>
<dbReference type="Gene3D" id="3.50.7.10">
    <property type="entry name" value="GroEL"/>
    <property type="match status" value="1"/>
</dbReference>
<reference evidence="10 11" key="3">
    <citation type="journal article" date="2016" name="Sci. Rep.">
        <title>Genome-wide diversity and gene expression profiling of Babesia microti isolates identify polymorphic genes that mediate host-pathogen interactions.</title>
        <authorList>
            <person name="Silva J.C."/>
            <person name="Cornillot E."/>
            <person name="McCracken C."/>
            <person name="Usmani-Brown S."/>
            <person name="Dwivedi A."/>
            <person name="Ifeonu O.O."/>
            <person name="Crabtree J."/>
            <person name="Gotia H.T."/>
            <person name="Virji A.Z."/>
            <person name="Reynes C."/>
            <person name="Colinge J."/>
            <person name="Kumar V."/>
            <person name="Lawres L."/>
            <person name="Pazzi J.E."/>
            <person name="Pablo J.V."/>
            <person name="Hung C."/>
            <person name="Brancato J."/>
            <person name="Kumari P."/>
            <person name="Orvis J."/>
            <person name="Tretina K."/>
            <person name="Chibucos M."/>
            <person name="Ott S."/>
            <person name="Sadzewicz L."/>
            <person name="Sengamalay N."/>
            <person name="Shetty A.C."/>
            <person name="Su Q."/>
            <person name="Tallon L."/>
            <person name="Fraser C.M."/>
            <person name="Frutos R."/>
            <person name="Molina D.M."/>
            <person name="Krause P.J."/>
            <person name="Ben Mamoun C."/>
        </authorList>
    </citation>
    <scope>NUCLEOTIDE SEQUENCE [LARGE SCALE GENOMIC DNA]</scope>
    <source>
        <strain evidence="10 11">RI</strain>
    </source>
</reference>
<keyword evidence="11" id="KW-1185">Reference proteome</keyword>
<gene>
    <name evidence="10" type="ORF">BmR1_04g09955</name>
</gene>
<dbReference type="PRINTS" id="PR00304">
    <property type="entry name" value="TCOMPLEXTCP1"/>
</dbReference>
<dbReference type="AlphaFoldDB" id="I7IHP2"/>
<dbReference type="InterPro" id="IPR002423">
    <property type="entry name" value="Cpn60/GroEL/TCP-1"/>
</dbReference>
<dbReference type="Pfam" id="PF00118">
    <property type="entry name" value="Cpn60_TCP1"/>
    <property type="match status" value="1"/>
</dbReference>
<dbReference type="SUPFAM" id="SSF48592">
    <property type="entry name" value="GroEL equatorial domain-like"/>
    <property type="match status" value="1"/>
</dbReference>
<dbReference type="InterPro" id="IPR017998">
    <property type="entry name" value="Chaperone_TCP-1"/>
</dbReference>
<proteinExistence type="inferred from homology"/>
<dbReference type="Gene3D" id="1.10.560.10">
    <property type="entry name" value="GroEL-like equatorial domain"/>
    <property type="match status" value="1"/>
</dbReference>
<evidence type="ECO:0000313" key="11">
    <source>
        <dbReference type="Proteomes" id="UP000002899"/>
    </source>
</evidence>
<dbReference type="GO" id="GO:0140662">
    <property type="term" value="F:ATP-dependent protein folding chaperone"/>
    <property type="evidence" value="ECO:0007669"/>
    <property type="project" value="InterPro"/>
</dbReference>
<organism evidence="10 11">
    <name type="scientific">Babesia microti (strain RI)</name>
    <dbReference type="NCBI Taxonomy" id="1133968"/>
    <lineage>
        <taxon>Eukaryota</taxon>
        <taxon>Sar</taxon>
        <taxon>Alveolata</taxon>
        <taxon>Apicomplexa</taxon>
        <taxon>Aconoidasida</taxon>
        <taxon>Piroplasmida</taxon>
        <taxon>Babesiidae</taxon>
        <taxon>Babesia</taxon>
    </lineage>
</organism>
<dbReference type="Proteomes" id="UP000002899">
    <property type="component" value="Chromosome IV"/>
</dbReference>
<evidence type="ECO:0000256" key="5">
    <source>
        <dbReference type="ARBA" id="ARBA00022840"/>
    </source>
</evidence>
<dbReference type="KEGG" id="bmic:BmR1_04g09955"/>
<dbReference type="SUPFAM" id="SSF54849">
    <property type="entry name" value="GroEL-intermediate domain like"/>
    <property type="match status" value="1"/>
</dbReference>
<dbReference type="GO" id="GO:0005524">
    <property type="term" value="F:ATP binding"/>
    <property type="evidence" value="ECO:0007669"/>
    <property type="project" value="UniProtKB-KW"/>
</dbReference>
<name>I7IHP2_BABMR</name>
<evidence type="ECO:0000256" key="7">
    <source>
        <dbReference type="ARBA" id="ARBA00024086"/>
    </source>
</evidence>
<dbReference type="InterPro" id="IPR054827">
    <property type="entry name" value="thermosome_alpha"/>
</dbReference>
<dbReference type="EMBL" id="LN871599">
    <property type="protein sequence ID" value="CCF76157.2"/>
    <property type="molecule type" value="Genomic_DNA"/>
</dbReference>
<dbReference type="Gene3D" id="3.30.260.10">
    <property type="entry name" value="TCP-1-like chaperonin intermediate domain"/>
    <property type="match status" value="1"/>
</dbReference>
<dbReference type="InterPro" id="IPR027409">
    <property type="entry name" value="GroEL-like_apical_dom_sf"/>
</dbReference>
<dbReference type="InterPro" id="IPR053374">
    <property type="entry name" value="TCP-1_chaperonin"/>
</dbReference>
<dbReference type="FunFam" id="3.50.7.10:FF:000003">
    <property type="entry name" value="T-complex protein 1 subunit epsilon"/>
    <property type="match status" value="1"/>
</dbReference>
<dbReference type="GeneID" id="24426614"/>
<dbReference type="PANTHER" id="PTHR11353">
    <property type="entry name" value="CHAPERONIN"/>
    <property type="match status" value="1"/>
</dbReference>
<dbReference type="NCBIfam" id="NF041082">
    <property type="entry name" value="thermosome_alpha"/>
    <property type="match status" value="1"/>
</dbReference>